<comment type="caution">
    <text evidence="2">The sequence shown here is derived from an EMBL/GenBank/DDBJ whole genome shotgun (WGS) entry which is preliminary data.</text>
</comment>
<sequence length="77" mass="8940">MKCNKSPDNRTGRDDENTYAKRSRKQKPEQKNPFPRHPATSVPHHKHPHRRARGFILRSVVSRSSADPFHKFPLSAN</sequence>
<dbReference type="Proteomes" id="UP000625711">
    <property type="component" value="Unassembled WGS sequence"/>
</dbReference>
<feature type="compositionally biased region" description="Basic and acidic residues" evidence="1">
    <location>
        <begin position="1"/>
        <end position="19"/>
    </location>
</feature>
<accession>A0A834IL69</accession>
<feature type="region of interest" description="Disordered" evidence="1">
    <location>
        <begin position="1"/>
        <end position="55"/>
    </location>
</feature>
<feature type="compositionally biased region" description="Basic residues" evidence="1">
    <location>
        <begin position="43"/>
        <end position="53"/>
    </location>
</feature>
<name>A0A834IL69_RHYFE</name>
<protein>
    <submittedName>
        <fullName evidence="2">Uncharacterized protein</fullName>
    </submittedName>
</protein>
<dbReference type="AlphaFoldDB" id="A0A834IL69"/>
<organism evidence="2 3">
    <name type="scientific">Rhynchophorus ferrugineus</name>
    <name type="common">Red palm weevil</name>
    <name type="synonym">Curculio ferrugineus</name>
    <dbReference type="NCBI Taxonomy" id="354439"/>
    <lineage>
        <taxon>Eukaryota</taxon>
        <taxon>Metazoa</taxon>
        <taxon>Ecdysozoa</taxon>
        <taxon>Arthropoda</taxon>
        <taxon>Hexapoda</taxon>
        <taxon>Insecta</taxon>
        <taxon>Pterygota</taxon>
        <taxon>Neoptera</taxon>
        <taxon>Endopterygota</taxon>
        <taxon>Coleoptera</taxon>
        <taxon>Polyphaga</taxon>
        <taxon>Cucujiformia</taxon>
        <taxon>Curculionidae</taxon>
        <taxon>Dryophthorinae</taxon>
        <taxon>Rhynchophorus</taxon>
    </lineage>
</organism>
<proteinExistence type="predicted"/>
<keyword evidence="3" id="KW-1185">Reference proteome</keyword>
<evidence type="ECO:0000313" key="3">
    <source>
        <dbReference type="Proteomes" id="UP000625711"/>
    </source>
</evidence>
<evidence type="ECO:0000313" key="2">
    <source>
        <dbReference type="EMBL" id="KAF7280073.1"/>
    </source>
</evidence>
<reference evidence="2" key="1">
    <citation type="submission" date="2020-08" db="EMBL/GenBank/DDBJ databases">
        <title>Genome sequencing and assembly of the red palm weevil Rhynchophorus ferrugineus.</title>
        <authorList>
            <person name="Dias G.B."/>
            <person name="Bergman C.M."/>
            <person name="Manee M."/>
        </authorList>
    </citation>
    <scope>NUCLEOTIDE SEQUENCE</scope>
    <source>
        <strain evidence="2">AA-2017</strain>
        <tissue evidence="2">Whole larva</tissue>
    </source>
</reference>
<dbReference type="EMBL" id="JAACXV010000323">
    <property type="protein sequence ID" value="KAF7280073.1"/>
    <property type="molecule type" value="Genomic_DNA"/>
</dbReference>
<evidence type="ECO:0000256" key="1">
    <source>
        <dbReference type="SAM" id="MobiDB-lite"/>
    </source>
</evidence>
<gene>
    <name evidence="2" type="ORF">GWI33_006424</name>
</gene>